<dbReference type="Proteomes" id="UP000230750">
    <property type="component" value="Unassembled WGS sequence"/>
</dbReference>
<sequence length="155" mass="16644">MVLQGLDNLDEHTASKYPGIGNYATCQSRAFVQGLLGMVVGGGTGLLSTFAAQQFFPSLPSRYNVFYVTGVAVLAGYLVTARASRKCQKTLVQSQLNKNRVDQENLILDSGESVAKSTVVEVISEVQESTPTADQLISESGNINWKSTKYGDVMG</sequence>
<keyword evidence="1 2" id="KW-0812">Transmembrane</keyword>
<evidence type="ECO:0000256" key="1">
    <source>
        <dbReference type="SAM" id="Phobius"/>
    </source>
</evidence>
<accession>A0A2G8K514</accession>
<feature type="transmembrane region" description="Helical" evidence="1">
    <location>
        <begin position="35"/>
        <end position="56"/>
    </location>
</feature>
<dbReference type="EMBL" id="MRZV01000881">
    <property type="protein sequence ID" value="PIK43035.1"/>
    <property type="molecule type" value="Genomic_DNA"/>
</dbReference>
<keyword evidence="1" id="KW-1133">Transmembrane helix</keyword>
<dbReference type="InterPro" id="IPR026788">
    <property type="entry name" value="Tmem141"/>
</dbReference>
<dbReference type="Gene3D" id="1.10.3350.20">
    <property type="entry name" value="Tmem141 protein family"/>
    <property type="match status" value="1"/>
</dbReference>
<name>A0A2G8K514_STIJA</name>
<evidence type="ECO:0000313" key="3">
    <source>
        <dbReference type="Proteomes" id="UP000230750"/>
    </source>
</evidence>
<feature type="transmembrane region" description="Helical" evidence="1">
    <location>
        <begin position="62"/>
        <end position="80"/>
    </location>
</feature>
<keyword evidence="1" id="KW-0472">Membrane</keyword>
<dbReference type="OrthoDB" id="10056589at2759"/>
<reference evidence="2 3" key="1">
    <citation type="journal article" date="2017" name="PLoS Biol.">
        <title>The sea cucumber genome provides insights into morphological evolution and visceral regeneration.</title>
        <authorList>
            <person name="Zhang X."/>
            <person name="Sun L."/>
            <person name="Yuan J."/>
            <person name="Sun Y."/>
            <person name="Gao Y."/>
            <person name="Zhang L."/>
            <person name="Li S."/>
            <person name="Dai H."/>
            <person name="Hamel J.F."/>
            <person name="Liu C."/>
            <person name="Yu Y."/>
            <person name="Liu S."/>
            <person name="Lin W."/>
            <person name="Guo K."/>
            <person name="Jin S."/>
            <person name="Xu P."/>
            <person name="Storey K.B."/>
            <person name="Huan P."/>
            <person name="Zhang T."/>
            <person name="Zhou Y."/>
            <person name="Zhang J."/>
            <person name="Lin C."/>
            <person name="Li X."/>
            <person name="Xing L."/>
            <person name="Huo D."/>
            <person name="Sun M."/>
            <person name="Wang L."/>
            <person name="Mercier A."/>
            <person name="Li F."/>
            <person name="Yang H."/>
            <person name="Xiang J."/>
        </authorList>
    </citation>
    <scope>NUCLEOTIDE SEQUENCE [LARGE SCALE GENOMIC DNA]</scope>
    <source>
        <strain evidence="2">Shaxun</strain>
        <tissue evidence="2">Muscle</tissue>
    </source>
</reference>
<protein>
    <submittedName>
        <fullName evidence="2">Putative transmembrane protein</fullName>
    </submittedName>
</protein>
<dbReference type="PANTHER" id="PTHR47229:SF1">
    <property type="entry name" value="TRANSMEMBRANE PROTEIN 141"/>
    <property type="match status" value="1"/>
</dbReference>
<keyword evidence="3" id="KW-1185">Reference proteome</keyword>
<gene>
    <name evidence="2" type="ORF">BSL78_20109</name>
</gene>
<proteinExistence type="predicted"/>
<evidence type="ECO:0000313" key="2">
    <source>
        <dbReference type="EMBL" id="PIK43035.1"/>
    </source>
</evidence>
<dbReference type="Pfam" id="PF15110">
    <property type="entry name" value="TMEM141"/>
    <property type="match status" value="1"/>
</dbReference>
<dbReference type="PANTHER" id="PTHR47229">
    <property type="entry name" value="TRANSMEMBRANE PROTEIN 141"/>
    <property type="match status" value="1"/>
</dbReference>
<dbReference type="AlphaFoldDB" id="A0A2G8K514"/>
<comment type="caution">
    <text evidence="2">The sequence shown here is derived from an EMBL/GenBank/DDBJ whole genome shotgun (WGS) entry which is preliminary data.</text>
</comment>
<organism evidence="2 3">
    <name type="scientific">Stichopus japonicus</name>
    <name type="common">Sea cucumber</name>
    <dbReference type="NCBI Taxonomy" id="307972"/>
    <lineage>
        <taxon>Eukaryota</taxon>
        <taxon>Metazoa</taxon>
        <taxon>Echinodermata</taxon>
        <taxon>Eleutherozoa</taxon>
        <taxon>Echinozoa</taxon>
        <taxon>Holothuroidea</taxon>
        <taxon>Aspidochirotacea</taxon>
        <taxon>Aspidochirotida</taxon>
        <taxon>Stichopodidae</taxon>
        <taxon>Apostichopus</taxon>
    </lineage>
</organism>
<dbReference type="InterPro" id="IPR038259">
    <property type="entry name" value="Tmem141_sf"/>
</dbReference>